<feature type="compositionally biased region" description="Low complexity" evidence="1">
    <location>
        <begin position="14"/>
        <end position="25"/>
    </location>
</feature>
<accession>A0ABT5XAP8</accession>
<evidence type="ECO:0000256" key="1">
    <source>
        <dbReference type="SAM" id="MobiDB-lite"/>
    </source>
</evidence>
<reference evidence="2 3" key="1">
    <citation type="submission" date="2023-03" db="EMBL/GenBank/DDBJ databases">
        <title>WGS of Methanotrichaceae archaeon Mx.</title>
        <authorList>
            <person name="Sorokin D.Y."/>
            <person name="Merkel A.Y."/>
        </authorList>
    </citation>
    <scope>NUCLEOTIDE SEQUENCE [LARGE SCALE GENOMIC DNA]</scope>
    <source>
        <strain evidence="2 3">Mx</strain>
    </source>
</reference>
<feature type="compositionally biased region" description="Basic residues" evidence="1">
    <location>
        <begin position="139"/>
        <end position="158"/>
    </location>
</feature>
<gene>
    <name evidence="2" type="ORF">P0O15_11565</name>
</gene>
<feature type="compositionally biased region" description="Low complexity" evidence="1">
    <location>
        <begin position="126"/>
        <end position="138"/>
    </location>
</feature>
<comment type="caution">
    <text evidence="2">The sequence shown here is derived from an EMBL/GenBank/DDBJ whole genome shotgun (WGS) entry which is preliminary data.</text>
</comment>
<feature type="region of interest" description="Disordered" evidence="1">
    <location>
        <begin position="103"/>
        <end position="170"/>
    </location>
</feature>
<name>A0ABT5XAP8_9EURY</name>
<dbReference type="EMBL" id="JARFPK010000065">
    <property type="protein sequence ID" value="MDF0591795.1"/>
    <property type="molecule type" value="Genomic_DNA"/>
</dbReference>
<evidence type="ECO:0000313" key="3">
    <source>
        <dbReference type="Proteomes" id="UP001220010"/>
    </source>
</evidence>
<evidence type="ECO:0000313" key="2">
    <source>
        <dbReference type="EMBL" id="MDF0591795.1"/>
    </source>
</evidence>
<dbReference type="RefSeq" id="WP_316967521.1">
    <property type="nucleotide sequence ID" value="NZ_JARFPK010000065.1"/>
</dbReference>
<protein>
    <submittedName>
        <fullName evidence="2">Uncharacterized protein</fullName>
    </submittedName>
</protein>
<organism evidence="2 3">
    <name type="scientific">Candidatus Methanocrinis natronophilus</name>
    <dbReference type="NCBI Taxonomy" id="3033396"/>
    <lineage>
        <taxon>Archaea</taxon>
        <taxon>Methanobacteriati</taxon>
        <taxon>Methanobacteriota</taxon>
        <taxon>Stenosarchaea group</taxon>
        <taxon>Methanomicrobia</taxon>
        <taxon>Methanotrichales</taxon>
        <taxon>Methanotrichaceae</taxon>
        <taxon>Methanocrinis</taxon>
    </lineage>
</organism>
<keyword evidence="3" id="KW-1185">Reference proteome</keyword>
<sequence length="205" mass="21699">MAPTTGARLKKGRPAGFFPRGGPAFSSEDEGGTLPRGRAEISGTAGVPHLPDFDEDDVAGDPVEGDHRHLAAGGGGVEEELLMALRGRPEAVKPDVAALVEGVDVRRAVPREVDDEADPGAEGGDRPSSPTPRSSSPRGRGRWRGRSPRTAARRRRLPGIRPPPAAKPSADVIKRGIYGYGPTNIPSWWNLERGKVRPICPSTTA</sequence>
<feature type="compositionally biased region" description="Basic and acidic residues" evidence="1">
    <location>
        <begin position="103"/>
        <end position="112"/>
    </location>
</feature>
<proteinExistence type="predicted"/>
<feature type="region of interest" description="Disordered" evidence="1">
    <location>
        <begin position="1"/>
        <end position="74"/>
    </location>
</feature>
<dbReference type="Proteomes" id="UP001220010">
    <property type="component" value="Unassembled WGS sequence"/>
</dbReference>